<evidence type="ECO:0000256" key="5">
    <source>
        <dbReference type="ARBA" id="ARBA00037974"/>
    </source>
</evidence>
<reference evidence="7 8" key="1">
    <citation type="submission" date="2018-10" db="EMBL/GenBank/DDBJ databases">
        <authorList>
            <person name="Li J."/>
        </authorList>
    </citation>
    <scope>NUCLEOTIDE SEQUENCE [LARGE SCALE GENOMIC DNA]</scope>
    <source>
        <strain evidence="7 8">JCM 11654</strain>
    </source>
</reference>
<dbReference type="EMBL" id="RCUY01000015">
    <property type="protein sequence ID" value="RLP79278.1"/>
    <property type="molecule type" value="Genomic_DNA"/>
</dbReference>
<keyword evidence="4" id="KW-0456">Lyase</keyword>
<dbReference type="OrthoDB" id="3224382at2"/>
<dbReference type="AlphaFoldDB" id="A0A3L7AHX0"/>
<proteinExistence type="inferred from homology"/>
<dbReference type="CDD" id="cd00609">
    <property type="entry name" value="AAT_like"/>
    <property type="match status" value="1"/>
</dbReference>
<protein>
    <recommendedName>
        <fullName evidence="2">cysteine-S-conjugate beta-lyase</fullName>
        <ecNumber evidence="2">4.4.1.13</ecNumber>
    </recommendedName>
</protein>
<dbReference type="InterPro" id="IPR051798">
    <property type="entry name" value="Class-II_PLP-Dep_Aminotrans"/>
</dbReference>
<name>A0A3L7AHX0_9MICO</name>
<gene>
    <name evidence="7" type="ORF">D9V34_15910</name>
</gene>
<evidence type="ECO:0000256" key="2">
    <source>
        <dbReference type="ARBA" id="ARBA00012224"/>
    </source>
</evidence>
<evidence type="ECO:0000313" key="7">
    <source>
        <dbReference type="EMBL" id="RLP79278.1"/>
    </source>
</evidence>
<dbReference type="InterPro" id="IPR015422">
    <property type="entry name" value="PyrdxlP-dep_Trfase_small"/>
</dbReference>
<keyword evidence="7" id="KW-0032">Aminotransferase</keyword>
<dbReference type="Pfam" id="PF00155">
    <property type="entry name" value="Aminotran_1_2"/>
    <property type="match status" value="1"/>
</dbReference>
<evidence type="ECO:0000256" key="1">
    <source>
        <dbReference type="ARBA" id="ARBA00001933"/>
    </source>
</evidence>
<comment type="cofactor">
    <cofactor evidence="1">
        <name>pyridoxal 5'-phosphate</name>
        <dbReference type="ChEBI" id="CHEBI:597326"/>
    </cofactor>
</comment>
<dbReference type="GO" id="GO:0047804">
    <property type="term" value="F:cysteine-S-conjugate beta-lyase activity"/>
    <property type="evidence" value="ECO:0007669"/>
    <property type="project" value="UniProtKB-EC"/>
</dbReference>
<dbReference type="InterPro" id="IPR015424">
    <property type="entry name" value="PyrdxlP-dep_Trfase"/>
</dbReference>
<evidence type="ECO:0000256" key="4">
    <source>
        <dbReference type="ARBA" id="ARBA00023239"/>
    </source>
</evidence>
<feature type="domain" description="Aminotransferase class I/classII large" evidence="6">
    <location>
        <begin position="105"/>
        <end position="378"/>
    </location>
</feature>
<sequence length="388" mass="41328">MNNQLSSDPVAQLRSARSSIKWTRYPADVLPLFVAEMDYPVAAPITAELIARVGASDLGYVDGPGPLTAAFSRFSTERWGWTPDPERVRIATDVSVGIVETLRYGLRAEANVVITPPVYPPFYELVEEAGHQRVEVPLIETDGTWTLDLTGLEAAFAAGADAFLLCNPHNPIGIVHTRDELSAIAALAARYGVLVISDEVHGPLAHPEHPFTPFLAVAGEHGASAVTVTSGSKGWNLAGAKCALVIAGDAITTEVVDRFPEEVACRASILGVHANTVAFSCTDWLDDTVTKIVENDRLLASLFAEHLPAATYVRPHSSYLGWLDLRPLGLGDDPAAFLITHARVALNAGHTYGDSGRGFARINLACDPDVLRAAVERIAAATALVVAA</sequence>
<keyword evidence="8" id="KW-1185">Reference proteome</keyword>
<dbReference type="PANTHER" id="PTHR43525">
    <property type="entry name" value="PROTEIN MALY"/>
    <property type="match status" value="1"/>
</dbReference>
<comment type="caution">
    <text evidence="7">The sequence shown here is derived from an EMBL/GenBank/DDBJ whole genome shotgun (WGS) entry which is preliminary data.</text>
</comment>
<accession>A0A3L7AHX0</accession>
<dbReference type="EC" id="4.4.1.13" evidence="2"/>
<evidence type="ECO:0000256" key="3">
    <source>
        <dbReference type="ARBA" id="ARBA00022898"/>
    </source>
</evidence>
<dbReference type="InterPro" id="IPR004839">
    <property type="entry name" value="Aminotransferase_I/II_large"/>
</dbReference>
<dbReference type="GO" id="GO:0030170">
    <property type="term" value="F:pyridoxal phosphate binding"/>
    <property type="evidence" value="ECO:0007669"/>
    <property type="project" value="InterPro"/>
</dbReference>
<dbReference type="RefSeq" id="WP_121689446.1">
    <property type="nucleotide sequence ID" value="NZ_RCUY01000015.1"/>
</dbReference>
<evidence type="ECO:0000313" key="8">
    <source>
        <dbReference type="Proteomes" id="UP000269438"/>
    </source>
</evidence>
<dbReference type="SUPFAM" id="SSF53383">
    <property type="entry name" value="PLP-dependent transferases"/>
    <property type="match status" value="1"/>
</dbReference>
<dbReference type="Proteomes" id="UP000269438">
    <property type="component" value="Unassembled WGS sequence"/>
</dbReference>
<comment type="similarity">
    <text evidence="5">Belongs to the class-II pyridoxal-phosphate-dependent aminotransferase family. MalY/PatB cystathionine beta-lyase subfamily.</text>
</comment>
<keyword evidence="3" id="KW-0663">Pyridoxal phosphate</keyword>
<evidence type="ECO:0000259" key="6">
    <source>
        <dbReference type="Pfam" id="PF00155"/>
    </source>
</evidence>
<dbReference type="InterPro" id="IPR015421">
    <property type="entry name" value="PyrdxlP-dep_Trfase_major"/>
</dbReference>
<dbReference type="PANTHER" id="PTHR43525:SF2">
    <property type="entry name" value="CYSTATHIONINE BETA-LYASE-RELATED"/>
    <property type="match status" value="1"/>
</dbReference>
<keyword evidence="7" id="KW-0808">Transferase</keyword>
<dbReference type="Gene3D" id="3.40.640.10">
    <property type="entry name" value="Type I PLP-dependent aspartate aminotransferase-like (Major domain)"/>
    <property type="match status" value="1"/>
</dbReference>
<dbReference type="GO" id="GO:0008483">
    <property type="term" value="F:transaminase activity"/>
    <property type="evidence" value="ECO:0007669"/>
    <property type="project" value="UniProtKB-KW"/>
</dbReference>
<organism evidence="7 8">
    <name type="scientific">Mycetocola lacteus</name>
    <dbReference type="NCBI Taxonomy" id="76637"/>
    <lineage>
        <taxon>Bacteria</taxon>
        <taxon>Bacillati</taxon>
        <taxon>Actinomycetota</taxon>
        <taxon>Actinomycetes</taxon>
        <taxon>Micrococcales</taxon>
        <taxon>Microbacteriaceae</taxon>
        <taxon>Mycetocola</taxon>
    </lineage>
</organism>
<dbReference type="Gene3D" id="3.90.1150.10">
    <property type="entry name" value="Aspartate Aminotransferase, domain 1"/>
    <property type="match status" value="1"/>
</dbReference>